<accession>A0A023BCF7</accession>
<comment type="caution">
    <text evidence="3">The sequence shown here is derived from an EMBL/GenBank/DDBJ whole genome shotgun (WGS) entry which is preliminary data.</text>
</comment>
<sequence>MSLHESLLGRSLTLPEVVADIAGGVMLVHKCSTGGSEAFVIEWEQYEEDDSDQIRSDQVRSGQIRSDQSRSDQSRSDQSRSDQSRSDQSRSDQSRSDRLKCILVMQWVNGWLGKAMCMPKLLVIKSKHHVAAVGRFVRKFWQRLNEPVSCYAPVAGFEDDIACDRMFVILRAWVFGVPVIGEYLAKLIDRSTCRCSMVSWCTSFRKDFLSYGIVWFAATILTLLIPELVAPGSVLQLLFSPSGLSTFMRALSEGSVEGLAIWRPDAVLSLFIGYICVVLTQMVLVYIVLRYSHTTRARHIAGPNEILLTISAPALVTQLVAFAHIKSCLDFCVPESEIGKNLGILSTSKNEPKLDAIYPRADAKISATKKPIDEPRIEPRIVLKMDDSVSRNNRRIQDEYVKRESRIQEFFMNCPVRKNIPDELGFYLENSGKLASLSKSVYHVPQKGIVGVHPRRETFDDSEVEDEFPGTACFLVVLAQTCEWSWLSRFLMYVLRPRLFGNKHFLHYNREQILALMGCIPPRALSPLVPKALFSPEIGHLVFFDEQLIGDTVLARVENLLSGAIYIARGLRELLLAIPPSTGGILLDRGVPKDRESARKQLSTCRRDSVRKLVEAGRPAMSGNAMSGTAMGGTAMSGTAMGGLAGRATPLANGRQTGLVLGSELRNILCLGLEQSLGNQFGNAASYQQIMVYVHADTLSSQDRLILIACLKELILHVLLVVRQAVETVQLLTLLRRQAQRHTPVRVSKFYNHLNSFQLDTREISNKLRNFKDALHQLNAVPSNPPYSVKEPLFDRYCKRHEQFLESASSNYFH</sequence>
<proteinExistence type="predicted"/>
<feature type="transmembrane region" description="Helical" evidence="2">
    <location>
        <begin position="213"/>
        <end position="239"/>
    </location>
</feature>
<dbReference type="VEuPathDB" id="CryptoDB:GNI_014640"/>
<keyword evidence="2 3" id="KW-0812">Transmembrane</keyword>
<feature type="transmembrane region" description="Helical" evidence="2">
    <location>
        <begin position="266"/>
        <end position="289"/>
    </location>
</feature>
<evidence type="ECO:0000313" key="4">
    <source>
        <dbReference type="Proteomes" id="UP000019763"/>
    </source>
</evidence>
<organism evidence="3 4">
    <name type="scientific">Gregarina niphandrodes</name>
    <name type="common">Septate eugregarine</name>
    <dbReference type="NCBI Taxonomy" id="110365"/>
    <lineage>
        <taxon>Eukaryota</taxon>
        <taxon>Sar</taxon>
        <taxon>Alveolata</taxon>
        <taxon>Apicomplexa</taxon>
        <taxon>Conoidasida</taxon>
        <taxon>Gregarinasina</taxon>
        <taxon>Eugregarinorida</taxon>
        <taxon>Gregarinidae</taxon>
        <taxon>Gregarina</taxon>
    </lineage>
</organism>
<protein>
    <submittedName>
        <fullName evidence="3">Transmembrane protein</fullName>
    </submittedName>
</protein>
<reference evidence="3" key="1">
    <citation type="submission" date="2013-12" db="EMBL/GenBank/DDBJ databases">
        <authorList>
            <person name="Omoto C.K."/>
            <person name="Sibley D."/>
            <person name="Venepally P."/>
            <person name="Hadjithomas M."/>
            <person name="Karamycheva S."/>
            <person name="Brunk B."/>
            <person name="Roos D."/>
            <person name="Caler E."/>
            <person name="Lorenzi H."/>
        </authorList>
    </citation>
    <scope>NUCLEOTIDE SEQUENCE</scope>
</reference>
<keyword evidence="2" id="KW-0472">Membrane</keyword>
<feature type="compositionally biased region" description="Basic and acidic residues" evidence="1">
    <location>
        <begin position="67"/>
        <end position="93"/>
    </location>
</feature>
<dbReference type="AlphaFoldDB" id="A0A023BCF7"/>
<dbReference type="EMBL" id="AFNH02000107">
    <property type="protein sequence ID" value="EZG83574.1"/>
    <property type="molecule type" value="Genomic_DNA"/>
</dbReference>
<dbReference type="GeneID" id="22910799"/>
<gene>
    <name evidence="3" type="ORF">GNI_014640</name>
</gene>
<keyword evidence="2" id="KW-1133">Transmembrane helix</keyword>
<evidence type="ECO:0000256" key="1">
    <source>
        <dbReference type="SAM" id="MobiDB-lite"/>
    </source>
</evidence>
<dbReference type="RefSeq" id="XP_011128935.1">
    <property type="nucleotide sequence ID" value="XM_011130633.1"/>
</dbReference>
<feature type="region of interest" description="Disordered" evidence="1">
    <location>
        <begin position="50"/>
        <end position="93"/>
    </location>
</feature>
<dbReference type="Proteomes" id="UP000019763">
    <property type="component" value="Unassembled WGS sequence"/>
</dbReference>
<evidence type="ECO:0000256" key="2">
    <source>
        <dbReference type="SAM" id="Phobius"/>
    </source>
</evidence>
<evidence type="ECO:0000313" key="3">
    <source>
        <dbReference type="EMBL" id="EZG83574.1"/>
    </source>
</evidence>
<keyword evidence="4" id="KW-1185">Reference proteome</keyword>
<name>A0A023BCF7_GRENI</name>